<dbReference type="InterPro" id="IPR017850">
    <property type="entry name" value="Alkaline_phosphatase_core_sf"/>
</dbReference>
<keyword evidence="9" id="KW-1185">Reference proteome</keyword>
<dbReference type="Pfam" id="PF00884">
    <property type="entry name" value="Sulfatase"/>
    <property type="match status" value="1"/>
</dbReference>
<protein>
    <recommendedName>
        <fullName evidence="7">Sulfatase N-terminal domain-containing protein</fullName>
    </recommendedName>
</protein>
<evidence type="ECO:0000256" key="2">
    <source>
        <dbReference type="ARBA" id="ARBA00022475"/>
    </source>
</evidence>
<dbReference type="CDD" id="cd16015">
    <property type="entry name" value="LTA_synthase"/>
    <property type="match status" value="1"/>
</dbReference>
<feature type="transmembrane region" description="Helical" evidence="6">
    <location>
        <begin position="68"/>
        <end position="86"/>
    </location>
</feature>
<sequence length="617" mass="71429">MTLLKQQALFIVVAFISVFIFFLTQENLQNFFALNDYERNLRTFKYVFSAILNYAFISGFYLMIRKTWLTLIVSQFTVFLLTFINIQKERYLSTSLVPSDFLLVSETLKASPLSLKIFVFISLALFFALFIWLYKKEKREKGHIFMTNGVLAVFIIGFFITANFQNNFATQCAKNPGNILCKYTRYLPQTRGDWVGDHLTIRTLGMSTFFFSKSIDNLNDKLFSTEKIPKDQIEHILKTPQVQAKSELKQLPNIIFIMSESHWDATKLDPSVPKNLTPTIQKNQFSQVLSPSFGGGTANVEFEVLTGLNVYLNKNELLYVSKIKRPIYSLPRYFNQLGYSSTAMHNNGKYFYNRSAVYQNLGFQRFISLENMTANPNSAINQGGWATDDLIYDSIKQQLQQSQQPQFIYAITVENHPMYNDDRFGKDKYIINKSGVSAASQRQLNTYLLGMQRADAKFKQLIDMTKQLDRPTMIIFFGDHLPNLQKVYDDFQFFDSEQDKIEKKQAKYFETPLAVWSNFPIDKKQFDSEFIPAHFLASRVLASAGLPLPPYFQFIKNLSKCYPTIHQIQQQATSQCYFDAEKLLSDYKKLNSDVINGSNWTYQLLQRAEDEPSEPQP</sequence>
<evidence type="ECO:0000256" key="3">
    <source>
        <dbReference type="ARBA" id="ARBA00022692"/>
    </source>
</evidence>
<dbReference type="SUPFAM" id="SSF53649">
    <property type="entry name" value="Alkaline phosphatase-like"/>
    <property type="match status" value="1"/>
</dbReference>
<dbReference type="AlphaFoldDB" id="S3MP72"/>
<dbReference type="HOGENOM" id="CLU_014385_3_2_6"/>
<dbReference type="EMBL" id="ATGI01000043">
    <property type="protein sequence ID" value="EPF69397.1"/>
    <property type="molecule type" value="Genomic_DNA"/>
</dbReference>
<evidence type="ECO:0000259" key="7">
    <source>
        <dbReference type="Pfam" id="PF00884"/>
    </source>
</evidence>
<gene>
    <name evidence="8" type="ORF">F945_03668</name>
</gene>
<organism evidence="8 9">
    <name type="scientific">Acinetobacter rudis CIP 110305</name>
    <dbReference type="NCBI Taxonomy" id="421052"/>
    <lineage>
        <taxon>Bacteria</taxon>
        <taxon>Pseudomonadati</taxon>
        <taxon>Pseudomonadota</taxon>
        <taxon>Gammaproteobacteria</taxon>
        <taxon>Moraxellales</taxon>
        <taxon>Moraxellaceae</taxon>
        <taxon>Acinetobacter</taxon>
    </lineage>
</organism>
<evidence type="ECO:0000256" key="5">
    <source>
        <dbReference type="ARBA" id="ARBA00023136"/>
    </source>
</evidence>
<dbReference type="STRING" id="632955.GCA_000829675_01039"/>
<dbReference type="InterPro" id="IPR000917">
    <property type="entry name" value="Sulfatase_N"/>
</dbReference>
<evidence type="ECO:0000313" key="9">
    <source>
        <dbReference type="Proteomes" id="UP000014568"/>
    </source>
</evidence>
<feature type="transmembrane region" description="Helical" evidence="6">
    <location>
        <begin position="7"/>
        <end position="24"/>
    </location>
</feature>
<accession>S3MP72</accession>
<evidence type="ECO:0000256" key="1">
    <source>
        <dbReference type="ARBA" id="ARBA00004651"/>
    </source>
</evidence>
<keyword evidence="5 6" id="KW-0472">Membrane</keyword>
<dbReference type="Proteomes" id="UP000014568">
    <property type="component" value="Unassembled WGS sequence"/>
</dbReference>
<comment type="subcellular location">
    <subcellularLocation>
        <location evidence="1">Cell membrane</location>
        <topology evidence="1">Multi-pass membrane protein</topology>
    </subcellularLocation>
</comment>
<keyword evidence="2" id="KW-1003">Cell membrane</keyword>
<dbReference type="PANTHER" id="PTHR47371">
    <property type="entry name" value="LIPOTEICHOIC ACID SYNTHASE"/>
    <property type="match status" value="1"/>
</dbReference>
<evidence type="ECO:0000256" key="6">
    <source>
        <dbReference type="SAM" id="Phobius"/>
    </source>
</evidence>
<comment type="caution">
    <text evidence="8">The sequence shown here is derived from an EMBL/GenBank/DDBJ whole genome shotgun (WGS) entry which is preliminary data.</text>
</comment>
<feature type="transmembrane region" description="Helical" evidence="6">
    <location>
        <begin position="113"/>
        <end position="133"/>
    </location>
</feature>
<dbReference type="PANTHER" id="PTHR47371:SF3">
    <property type="entry name" value="PHOSPHOGLYCEROL TRANSFERASE I"/>
    <property type="match status" value="1"/>
</dbReference>
<name>S3MP72_9GAMM</name>
<dbReference type="eggNOG" id="COG1368">
    <property type="taxonomic scope" value="Bacteria"/>
</dbReference>
<reference evidence="8 9" key="1">
    <citation type="submission" date="2013-06" db="EMBL/GenBank/DDBJ databases">
        <title>The Genome Sequence of Acinetobacter rudis CIP 110305.</title>
        <authorList>
            <consortium name="The Broad Institute Genome Sequencing Platform"/>
            <consortium name="The Broad Institute Genome Sequencing Center for Infectious Disease"/>
            <person name="Cerqueira G."/>
            <person name="Feldgarden M."/>
            <person name="Courvalin P."/>
            <person name="Perichon B."/>
            <person name="Grillot-Courvalin C."/>
            <person name="Clermont D."/>
            <person name="Rocha E."/>
            <person name="Yoon E.-J."/>
            <person name="Nemec A."/>
            <person name="Young S.K."/>
            <person name="Zeng Q."/>
            <person name="Gargeya S."/>
            <person name="Fitzgerald M."/>
            <person name="Abouelleil A."/>
            <person name="Alvarado L."/>
            <person name="Berlin A.M."/>
            <person name="Chapman S.B."/>
            <person name="Dewar J."/>
            <person name="Goldberg J."/>
            <person name="Griggs A."/>
            <person name="Gujja S."/>
            <person name="Hansen M."/>
            <person name="Howarth C."/>
            <person name="Imamovic A."/>
            <person name="Larimer J."/>
            <person name="McCowan C."/>
            <person name="Murphy C."/>
            <person name="Pearson M."/>
            <person name="Priest M."/>
            <person name="Roberts A."/>
            <person name="Saif S."/>
            <person name="Shea T."/>
            <person name="Sykes S."/>
            <person name="Wortman J."/>
            <person name="Nusbaum C."/>
            <person name="Birren B."/>
        </authorList>
    </citation>
    <scope>NUCLEOTIDE SEQUENCE [LARGE SCALE GENOMIC DNA]</scope>
    <source>
        <strain evidence="8 9">CIP 110305</strain>
    </source>
</reference>
<proteinExistence type="predicted"/>
<feature type="transmembrane region" description="Helical" evidence="6">
    <location>
        <begin position="44"/>
        <end position="63"/>
    </location>
</feature>
<dbReference type="OrthoDB" id="5363296at2"/>
<evidence type="ECO:0000313" key="8">
    <source>
        <dbReference type="EMBL" id="EPF69397.1"/>
    </source>
</evidence>
<evidence type="ECO:0000256" key="4">
    <source>
        <dbReference type="ARBA" id="ARBA00022989"/>
    </source>
</evidence>
<dbReference type="Gene3D" id="3.40.720.10">
    <property type="entry name" value="Alkaline Phosphatase, subunit A"/>
    <property type="match status" value="1"/>
</dbReference>
<feature type="transmembrane region" description="Helical" evidence="6">
    <location>
        <begin position="145"/>
        <end position="164"/>
    </location>
</feature>
<dbReference type="GO" id="GO:0005886">
    <property type="term" value="C:plasma membrane"/>
    <property type="evidence" value="ECO:0007669"/>
    <property type="project" value="UniProtKB-SubCell"/>
</dbReference>
<keyword evidence="4 6" id="KW-1133">Transmembrane helix</keyword>
<dbReference type="RefSeq" id="WP_016658019.1">
    <property type="nucleotide sequence ID" value="NZ_KE340355.1"/>
</dbReference>
<dbReference type="InterPro" id="IPR050448">
    <property type="entry name" value="OpgB/LTA_synthase_biosynth"/>
</dbReference>
<dbReference type="PATRIC" id="fig|421052.3.peg.3591"/>
<keyword evidence="3 6" id="KW-0812">Transmembrane</keyword>
<feature type="domain" description="Sulfatase N-terminal" evidence="7">
    <location>
        <begin position="252"/>
        <end position="545"/>
    </location>
</feature>